<dbReference type="PROSITE" id="PS00107">
    <property type="entry name" value="PROTEIN_KINASE_ATP"/>
    <property type="match status" value="1"/>
</dbReference>
<keyword evidence="1" id="KW-0547">Nucleotide-binding</keyword>
<dbReference type="Pfam" id="PF19276">
    <property type="entry name" value="HD_assoc_2"/>
    <property type="match status" value="1"/>
</dbReference>
<dbReference type="AlphaFoldDB" id="A0A0F9LQ74"/>
<dbReference type="Gene3D" id="1.10.510.10">
    <property type="entry name" value="Transferase(Phosphotransferase) domain 1"/>
    <property type="match status" value="1"/>
</dbReference>
<evidence type="ECO:0000256" key="1">
    <source>
        <dbReference type="ARBA" id="ARBA00022741"/>
    </source>
</evidence>
<dbReference type="SUPFAM" id="SSF109604">
    <property type="entry name" value="HD-domain/PDEase-like"/>
    <property type="match status" value="1"/>
</dbReference>
<evidence type="ECO:0000256" key="3">
    <source>
        <dbReference type="SAM" id="Coils"/>
    </source>
</evidence>
<organism evidence="5">
    <name type="scientific">marine sediment metagenome</name>
    <dbReference type="NCBI Taxonomy" id="412755"/>
    <lineage>
        <taxon>unclassified sequences</taxon>
        <taxon>metagenomes</taxon>
        <taxon>ecological metagenomes</taxon>
    </lineage>
</organism>
<keyword evidence="2" id="KW-0067">ATP-binding</keyword>
<keyword evidence="3" id="KW-0175">Coiled coil</keyword>
<protein>
    <recommendedName>
        <fullName evidence="4">Protein kinase domain-containing protein</fullName>
    </recommendedName>
</protein>
<dbReference type="GO" id="GO:0006203">
    <property type="term" value="P:dGTP catabolic process"/>
    <property type="evidence" value="ECO:0007669"/>
    <property type="project" value="TreeGrafter"/>
</dbReference>
<dbReference type="PROSITE" id="PS00108">
    <property type="entry name" value="PROTEIN_KINASE_ST"/>
    <property type="match status" value="1"/>
</dbReference>
<feature type="domain" description="Protein kinase" evidence="4">
    <location>
        <begin position="53"/>
        <end position="403"/>
    </location>
</feature>
<name>A0A0F9LQ74_9ZZZZ</name>
<dbReference type="GO" id="GO:0008832">
    <property type="term" value="F:dGTPase activity"/>
    <property type="evidence" value="ECO:0007669"/>
    <property type="project" value="TreeGrafter"/>
</dbReference>
<dbReference type="Pfam" id="PF00069">
    <property type="entry name" value="Pkinase"/>
    <property type="match status" value="1"/>
</dbReference>
<dbReference type="EMBL" id="LAZR01006840">
    <property type="protein sequence ID" value="KKM89291.1"/>
    <property type="molecule type" value="Genomic_DNA"/>
</dbReference>
<dbReference type="CDD" id="cd00077">
    <property type="entry name" value="HDc"/>
    <property type="match status" value="1"/>
</dbReference>
<dbReference type="SMART" id="SM00220">
    <property type="entry name" value="S_TKc"/>
    <property type="match status" value="1"/>
</dbReference>
<dbReference type="PANTHER" id="PTHR11373">
    <property type="entry name" value="DEOXYNUCLEOSIDE TRIPHOSPHATE TRIPHOSPHOHYDROLASE"/>
    <property type="match status" value="1"/>
</dbReference>
<gene>
    <name evidence="5" type="ORF">LCGC14_1250150</name>
</gene>
<dbReference type="PANTHER" id="PTHR11373:SF4">
    <property type="entry name" value="DEOXYNUCLEOSIDE TRIPHOSPHATE TRIPHOSPHOHYDROLASE SAMHD1"/>
    <property type="match status" value="1"/>
</dbReference>
<dbReference type="PROSITE" id="PS50011">
    <property type="entry name" value="PROTEIN_KINASE_DOM"/>
    <property type="match status" value="1"/>
</dbReference>
<accession>A0A0F9LQ74</accession>
<dbReference type="SUPFAM" id="SSF56112">
    <property type="entry name" value="Protein kinase-like (PK-like)"/>
    <property type="match status" value="1"/>
</dbReference>
<sequence length="870" mass="101856">MNDKSDLNNEAKIEAIVASVKELYGDKEKEFKKEGKVIEDLVRLLQEKLEGRYEIIKAIGIGGSAVIFKVKDRNLHNFYALKLPRPKAEKQILIDSIKNEMNILSTIKHENLISIYYADELDYTKNNGKYPYYIMDYIEDAQDLEKAIKTKIEEVNSSEELNSLLEWLANIIFGVAKATLCLHKNNIIHFDIKPKNILIKQETETDIPLLSDLGFAKFIKSEDRNTNVGFTLFYAHRKLRAEYQHGSSKNKISKEMKYNDFEMIFDIFALGKSILELLSIIYSKFSRISRFIYHFAYLHLMACRMLDGENMTLSQYEKNCKDFPDICFFFEEWRGLNAFDFEKLKYNNIEEVIIDLRKLIFPNALIRNIPELDVHFPSRIQNSLNKSAPFSQRMKFIVDHPIFLRLKNIPQLTLVNTVYPTANHNRFEHSLGAFEKCCDYVLALYKDPYNPLFRQLINEEKIKAVLLASLLHDLGQYPFAHTIEELYKVLNHENFTQEFLDSNIKGDIEKTLKMIIKEFWGISIELIKNILIPQNKEDLIFGLLHSIIDSPIDVDKIDYLIRDSINCNLPYGLSIDTDRIIRNLTVIIDKSGNKTRFYIGLYEKAQTAAESLIFARYMLYQSLYWHHTVRSYKSMIKTAIKSLDISKVDISESTFIEELKIQIMNNINIDENKVLDLIQENANDFGFSLIEMVKKRKYFKRIFTIHDKPTTSSGQKTFLEKYTHVLLKDEKKFKEELEKIIKKRFNQQYDTISISKLDKKTITLSEKRKDNLVEKFEKNNALICDYLEPSYGAKDEIKIRLVILPKTLSENDSRINNRISEVYNNIHYNLMNICTKGRVFCTPKIRNLLFRILNYDIILECISEAINNIA</sequence>
<dbReference type="InterPro" id="IPR050135">
    <property type="entry name" value="dGTPase-like"/>
</dbReference>
<dbReference type="InterPro" id="IPR011009">
    <property type="entry name" value="Kinase-like_dom_sf"/>
</dbReference>
<dbReference type="InterPro" id="IPR008271">
    <property type="entry name" value="Ser/Thr_kinase_AS"/>
</dbReference>
<dbReference type="InterPro" id="IPR045509">
    <property type="entry name" value="HD_assoc_2"/>
</dbReference>
<dbReference type="InterPro" id="IPR017441">
    <property type="entry name" value="Protein_kinase_ATP_BS"/>
</dbReference>
<dbReference type="InterPro" id="IPR003607">
    <property type="entry name" value="HD/PDEase_dom"/>
</dbReference>
<dbReference type="GO" id="GO:0005524">
    <property type="term" value="F:ATP binding"/>
    <property type="evidence" value="ECO:0007669"/>
    <property type="project" value="UniProtKB-KW"/>
</dbReference>
<dbReference type="GO" id="GO:0004672">
    <property type="term" value="F:protein kinase activity"/>
    <property type="evidence" value="ECO:0007669"/>
    <property type="project" value="InterPro"/>
</dbReference>
<feature type="coiled-coil region" evidence="3">
    <location>
        <begin position="134"/>
        <end position="161"/>
    </location>
</feature>
<evidence type="ECO:0000259" key="4">
    <source>
        <dbReference type="PROSITE" id="PS50011"/>
    </source>
</evidence>
<evidence type="ECO:0000313" key="5">
    <source>
        <dbReference type="EMBL" id="KKM89291.1"/>
    </source>
</evidence>
<dbReference type="InterPro" id="IPR000719">
    <property type="entry name" value="Prot_kinase_dom"/>
</dbReference>
<comment type="caution">
    <text evidence="5">The sequence shown here is derived from an EMBL/GenBank/DDBJ whole genome shotgun (WGS) entry which is preliminary data.</text>
</comment>
<reference evidence="5" key="1">
    <citation type="journal article" date="2015" name="Nature">
        <title>Complex archaea that bridge the gap between prokaryotes and eukaryotes.</title>
        <authorList>
            <person name="Spang A."/>
            <person name="Saw J.H."/>
            <person name="Jorgensen S.L."/>
            <person name="Zaremba-Niedzwiedzka K."/>
            <person name="Martijn J."/>
            <person name="Lind A.E."/>
            <person name="van Eijk R."/>
            <person name="Schleper C."/>
            <person name="Guy L."/>
            <person name="Ettema T.J."/>
        </authorList>
    </citation>
    <scope>NUCLEOTIDE SEQUENCE</scope>
</reference>
<proteinExistence type="predicted"/>
<dbReference type="Gene3D" id="1.10.3210.10">
    <property type="entry name" value="Hypothetical protein af1432"/>
    <property type="match status" value="1"/>
</dbReference>
<evidence type="ECO:0000256" key="2">
    <source>
        <dbReference type="ARBA" id="ARBA00022840"/>
    </source>
</evidence>